<sequence length="293" mass="32919">MEAIMSRSVVLFTPQLTQVRGMATLKDIRLRLKSVTNIQKITKSMKMVSAAKYARAERELRPARSYGAGAKAFFESTELEQDKTQPNQMMVVMSSDRGLCGGVHSGICRELRNKMNENKGSVETKLVVVGDKARGILQRTFRENFLLSFNEYGRKPPVFADAALVANAILDVDYKFDVASLYYNTFRTVVSYRVTELPLFSQEHLAKAEKITTYDSIDEDVLRCYNEYALASLIYFAMKEGACSEQSSRMTAMDAASKNAGEMIEKLQMTYNRTRQAVITRELIEIISGAAAL</sequence>
<dbReference type="InterPro" id="IPR023632">
    <property type="entry name" value="ATP_synth_F1_gsu_CS"/>
</dbReference>
<dbReference type="GO" id="GO:0046933">
    <property type="term" value="F:proton-transporting ATP synthase activity, rotational mechanism"/>
    <property type="evidence" value="ECO:0007669"/>
    <property type="project" value="InterPro"/>
</dbReference>
<dbReference type="CDD" id="cd12151">
    <property type="entry name" value="F1-ATPase_gamma"/>
    <property type="match status" value="1"/>
</dbReference>
<evidence type="ECO:0000256" key="1">
    <source>
        <dbReference type="ARBA" id="ARBA00004637"/>
    </source>
</evidence>
<gene>
    <name evidence="12" type="ORF">V1264_021090</name>
</gene>
<keyword evidence="8" id="KW-0472">Membrane</keyword>
<dbReference type="InterPro" id="IPR035968">
    <property type="entry name" value="ATP_synth_F1_ATPase_gsu"/>
</dbReference>
<dbReference type="PIRSF" id="PIRSF039089">
    <property type="entry name" value="ATP_synthase_gamma"/>
    <property type="match status" value="1"/>
</dbReference>
<dbReference type="AlphaFoldDB" id="A0AAN9BDZ5"/>
<name>A0AAN9BDZ5_9CAEN</name>
<dbReference type="FunFam" id="3.40.1380.10:FF:000003">
    <property type="entry name" value="ATP synthase subunit gamma"/>
    <property type="match status" value="1"/>
</dbReference>
<evidence type="ECO:0000256" key="7">
    <source>
        <dbReference type="ARBA" id="ARBA00023128"/>
    </source>
</evidence>
<dbReference type="EMBL" id="JBAMIC010000010">
    <property type="protein sequence ID" value="KAK7102939.1"/>
    <property type="molecule type" value="Genomic_DNA"/>
</dbReference>
<keyword evidence="5" id="KW-0999">Mitochondrion inner membrane</keyword>
<keyword evidence="3 11" id="KW-0813">Transport</keyword>
<dbReference type="PRINTS" id="PR00126">
    <property type="entry name" value="ATPASEGAMMA"/>
</dbReference>
<dbReference type="NCBIfam" id="TIGR01146">
    <property type="entry name" value="ATPsyn_F1gamma"/>
    <property type="match status" value="1"/>
</dbReference>
<proteinExistence type="inferred from homology"/>
<evidence type="ECO:0000256" key="11">
    <source>
        <dbReference type="RuleBase" id="RU004001"/>
    </source>
</evidence>
<evidence type="ECO:0000256" key="2">
    <source>
        <dbReference type="ARBA" id="ARBA00007681"/>
    </source>
</evidence>
<evidence type="ECO:0000256" key="10">
    <source>
        <dbReference type="ARBA" id="ARBA00023310"/>
    </source>
</evidence>
<dbReference type="PANTHER" id="PTHR11693:SF22">
    <property type="entry name" value="ATP SYNTHASE SUBUNIT GAMMA, MITOCHONDRIAL"/>
    <property type="match status" value="1"/>
</dbReference>
<evidence type="ECO:0000313" key="12">
    <source>
        <dbReference type="EMBL" id="KAK7102939.1"/>
    </source>
</evidence>
<dbReference type="SUPFAM" id="SSF52943">
    <property type="entry name" value="ATP synthase (F1-ATPase), gamma subunit"/>
    <property type="match status" value="1"/>
</dbReference>
<keyword evidence="4 11" id="KW-0375">Hydrogen ion transport</keyword>
<dbReference type="PANTHER" id="PTHR11693">
    <property type="entry name" value="ATP SYNTHASE GAMMA CHAIN"/>
    <property type="match status" value="1"/>
</dbReference>
<comment type="subunit">
    <text evidence="11">F-type ATPases have 2 components, CF(1) - the catalytic core - and CF(0) - the membrane proton channel. CF(1) and CF(0) have multiple subunits.</text>
</comment>
<dbReference type="GO" id="GO:0005743">
    <property type="term" value="C:mitochondrial inner membrane"/>
    <property type="evidence" value="ECO:0007669"/>
    <property type="project" value="UniProtKB-SubCell"/>
</dbReference>
<evidence type="ECO:0000256" key="6">
    <source>
        <dbReference type="ARBA" id="ARBA00023065"/>
    </source>
</evidence>
<reference evidence="12 13" key="1">
    <citation type="submission" date="2024-02" db="EMBL/GenBank/DDBJ databases">
        <title>Chromosome-scale genome assembly of the rough periwinkle Littorina saxatilis.</title>
        <authorList>
            <person name="De Jode A."/>
            <person name="Faria R."/>
            <person name="Formenti G."/>
            <person name="Sims Y."/>
            <person name="Smith T.P."/>
            <person name="Tracey A."/>
            <person name="Wood J.M.D."/>
            <person name="Zagrodzka Z.B."/>
            <person name="Johannesson K."/>
            <person name="Butlin R.K."/>
            <person name="Leder E.H."/>
        </authorList>
    </citation>
    <scope>NUCLEOTIDE SEQUENCE [LARGE SCALE GENOMIC DNA]</scope>
    <source>
        <strain evidence="12">Snail1</strain>
        <tissue evidence="12">Muscle</tissue>
    </source>
</reference>
<keyword evidence="7" id="KW-0496">Mitochondrion</keyword>
<keyword evidence="13" id="KW-1185">Reference proteome</keyword>
<comment type="similarity">
    <text evidence="2 11">Belongs to the ATPase gamma chain family.</text>
</comment>
<accession>A0AAN9BDZ5</accession>
<dbReference type="Proteomes" id="UP001374579">
    <property type="component" value="Unassembled WGS sequence"/>
</dbReference>
<dbReference type="Gene3D" id="3.40.1380.10">
    <property type="match status" value="1"/>
</dbReference>
<organism evidence="12 13">
    <name type="scientific">Littorina saxatilis</name>
    <dbReference type="NCBI Taxonomy" id="31220"/>
    <lineage>
        <taxon>Eukaryota</taxon>
        <taxon>Metazoa</taxon>
        <taxon>Spiralia</taxon>
        <taxon>Lophotrochozoa</taxon>
        <taxon>Mollusca</taxon>
        <taxon>Gastropoda</taxon>
        <taxon>Caenogastropoda</taxon>
        <taxon>Littorinimorpha</taxon>
        <taxon>Littorinoidea</taxon>
        <taxon>Littorinidae</taxon>
        <taxon>Littorina</taxon>
    </lineage>
</organism>
<keyword evidence="6 11" id="KW-0406">Ion transport</keyword>
<evidence type="ECO:0000256" key="4">
    <source>
        <dbReference type="ARBA" id="ARBA00022781"/>
    </source>
</evidence>
<evidence type="ECO:0000313" key="13">
    <source>
        <dbReference type="Proteomes" id="UP001374579"/>
    </source>
</evidence>
<dbReference type="InterPro" id="IPR000131">
    <property type="entry name" value="ATP_synth_F1_gsu"/>
</dbReference>
<keyword evidence="10 11" id="KW-0066">ATP synthesis</keyword>
<protein>
    <recommendedName>
        <fullName evidence="11">ATP synthase subunit gamma</fullName>
    </recommendedName>
</protein>
<dbReference type="GO" id="GO:0045259">
    <property type="term" value="C:proton-transporting ATP synthase complex"/>
    <property type="evidence" value="ECO:0007669"/>
    <property type="project" value="UniProtKB-KW"/>
</dbReference>
<evidence type="ECO:0000256" key="8">
    <source>
        <dbReference type="ARBA" id="ARBA00023136"/>
    </source>
</evidence>
<evidence type="ECO:0000256" key="5">
    <source>
        <dbReference type="ARBA" id="ARBA00022792"/>
    </source>
</evidence>
<comment type="caution">
    <text evidence="12">The sequence shown here is derived from an EMBL/GenBank/DDBJ whole genome shotgun (WGS) entry which is preliminary data.</text>
</comment>
<dbReference type="Gene3D" id="1.10.287.80">
    <property type="entry name" value="ATP synthase, gamma subunit, helix hairpin domain"/>
    <property type="match status" value="1"/>
</dbReference>
<keyword evidence="9 11" id="KW-0139">CF(1)</keyword>
<dbReference type="PROSITE" id="PS00153">
    <property type="entry name" value="ATPASE_GAMMA"/>
    <property type="match status" value="1"/>
</dbReference>
<evidence type="ECO:0000256" key="3">
    <source>
        <dbReference type="ARBA" id="ARBA00022448"/>
    </source>
</evidence>
<comment type="subcellular location">
    <subcellularLocation>
        <location evidence="1">Mitochondrion inner membrane</location>
        <topology evidence="1">Peripheral membrane protein</topology>
    </subcellularLocation>
</comment>
<dbReference type="Pfam" id="PF00231">
    <property type="entry name" value="ATP-synt"/>
    <property type="match status" value="1"/>
</dbReference>
<evidence type="ECO:0000256" key="9">
    <source>
        <dbReference type="ARBA" id="ARBA00023196"/>
    </source>
</evidence>